<dbReference type="AlphaFoldDB" id="E3J4B9"/>
<dbReference type="SMART" id="SM00052">
    <property type="entry name" value="EAL"/>
    <property type="match status" value="1"/>
</dbReference>
<dbReference type="InterPro" id="IPR035919">
    <property type="entry name" value="EAL_sf"/>
</dbReference>
<keyword evidence="3" id="KW-1185">Reference proteome</keyword>
<dbReference type="eggNOG" id="COG2200">
    <property type="taxonomic scope" value="Bacteria"/>
</dbReference>
<dbReference type="InterPro" id="IPR003018">
    <property type="entry name" value="GAF"/>
</dbReference>
<dbReference type="OrthoDB" id="23692at2"/>
<dbReference type="SUPFAM" id="SSF141868">
    <property type="entry name" value="EAL domain-like"/>
    <property type="match status" value="1"/>
</dbReference>
<reference evidence="2 3" key="1">
    <citation type="submission" date="2010-10" db="EMBL/GenBank/DDBJ databases">
        <title>Complete sequence of Frankia sp. EuI1c.</title>
        <authorList>
            <consortium name="US DOE Joint Genome Institute"/>
            <person name="Lucas S."/>
            <person name="Copeland A."/>
            <person name="Lapidus A."/>
            <person name="Cheng J.-F."/>
            <person name="Bruce D."/>
            <person name="Goodwin L."/>
            <person name="Pitluck S."/>
            <person name="Chertkov O."/>
            <person name="Detter J.C."/>
            <person name="Han C."/>
            <person name="Tapia R."/>
            <person name="Land M."/>
            <person name="Hauser L."/>
            <person name="Jeffries C."/>
            <person name="Kyrpides N."/>
            <person name="Ivanova N."/>
            <person name="Mikhailova N."/>
            <person name="Beauchemin N."/>
            <person name="Sen A."/>
            <person name="Sur S.A."/>
            <person name="Gtari M."/>
            <person name="Wall L."/>
            <person name="Tisa L."/>
            <person name="Woyke T."/>
        </authorList>
    </citation>
    <scope>NUCLEOTIDE SEQUENCE [LARGE SCALE GENOMIC DNA]</scope>
    <source>
        <strain evidence="3">DSM 45817 / CECT 9037 / EuI1c</strain>
    </source>
</reference>
<dbReference type="InterPro" id="IPR050706">
    <property type="entry name" value="Cyclic-di-GMP_PDE-like"/>
</dbReference>
<name>E3J4B9_PSEI1</name>
<dbReference type="Gene3D" id="3.30.450.40">
    <property type="match status" value="1"/>
</dbReference>
<accession>E3J4B9</accession>
<dbReference type="EMBL" id="CP002299">
    <property type="protein sequence ID" value="ADP83038.1"/>
    <property type="molecule type" value="Genomic_DNA"/>
</dbReference>
<dbReference type="InParanoid" id="E3J4B9"/>
<dbReference type="Proteomes" id="UP000002484">
    <property type="component" value="Chromosome"/>
</dbReference>
<dbReference type="InterPro" id="IPR029016">
    <property type="entry name" value="GAF-like_dom_sf"/>
</dbReference>
<evidence type="ECO:0000313" key="3">
    <source>
        <dbReference type="Proteomes" id="UP000002484"/>
    </source>
</evidence>
<dbReference type="RefSeq" id="WP_013426156.1">
    <property type="nucleotide sequence ID" value="NC_014666.1"/>
</dbReference>
<organism evidence="2 3">
    <name type="scientific">Pseudofrankia inefficax (strain DSM 45817 / CECT 9037 / DDB 130130 / EuI1c)</name>
    <name type="common">Frankia inefficax</name>
    <dbReference type="NCBI Taxonomy" id="298654"/>
    <lineage>
        <taxon>Bacteria</taxon>
        <taxon>Bacillati</taxon>
        <taxon>Actinomycetota</taxon>
        <taxon>Actinomycetes</taxon>
        <taxon>Frankiales</taxon>
        <taxon>Frankiaceae</taxon>
        <taxon>Pseudofrankia</taxon>
    </lineage>
</organism>
<dbReference type="STRING" id="298654.FraEuI1c_5049"/>
<feature type="domain" description="EAL" evidence="1">
    <location>
        <begin position="146"/>
        <end position="382"/>
    </location>
</feature>
<sequence>MLGLLAAARHRLGMEVSWLDRRTQDHGLVTDLVDAQGSLPGLVPGFADCSPGTTTGDAMHHRRPFVVATADRCAWPDVRELASRNGAGAYAGAPVVLCNGSVYGMLGCASRSPMPVPRERDAKFLALLAGVLADCLWPSPATAQTRDQIWLRVHLLIDAGGPDIVYQPVYDVVDGSVAVVEALSRFPAGSGGPERWFFDAETVGLGRELETAAVRNALRVLPDLPAPAVLSVNASPPVIASRGLNELFAAVPAGHLAVEVTEHARIDDYASVRVIRDELRGQGIQIALDDFGAGYCGLQRMLELRPDYVKIDRALISKIDVDPAYEVLARAVVTLSKEIGASVIAEGIETAAQLDRVSRVGIRYAQGFHLARPSRRLALASR</sequence>
<dbReference type="PANTHER" id="PTHR33121:SF70">
    <property type="entry name" value="SIGNALING PROTEIN YKOW"/>
    <property type="match status" value="1"/>
</dbReference>
<dbReference type="SUPFAM" id="SSF55781">
    <property type="entry name" value="GAF domain-like"/>
    <property type="match status" value="1"/>
</dbReference>
<evidence type="ECO:0000259" key="1">
    <source>
        <dbReference type="PROSITE" id="PS50883"/>
    </source>
</evidence>
<protein>
    <submittedName>
        <fullName evidence="2">Diguanylate phosphodiesterase</fullName>
    </submittedName>
</protein>
<dbReference type="Pfam" id="PF01590">
    <property type="entry name" value="GAF"/>
    <property type="match status" value="1"/>
</dbReference>
<dbReference type="GO" id="GO:0071111">
    <property type="term" value="F:cyclic-guanylate-specific phosphodiesterase activity"/>
    <property type="evidence" value="ECO:0007669"/>
    <property type="project" value="InterPro"/>
</dbReference>
<evidence type="ECO:0000313" key="2">
    <source>
        <dbReference type="EMBL" id="ADP83038.1"/>
    </source>
</evidence>
<dbReference type="KEGG" id="fri:FraEuI1c_5049"/>
<dbReference type="Gene3D" id="3.20.20.450">
    <property type="entry name" value="EAL domain"/>
    <property type="match status" value="1"/>
</dbReference>
<dbReference type="PANTHER" id="PTHR33121">
    <property type="entry name" value="CYCLIC DI-GMP PHOSPHODIESTERASE PDEF"/>
    <property type="match status" value="1"/>
</dbReference>
<dbReference type="Pfam" id="PF00563">
    <property type="entry name" value="EAL"/>
    <property type="match status" value="1"/>
</dbReference>
<gene>
    <name evidence="2" type="ordered locus">FraEuI1c_5049</name>
</gene>
<dbReference type="PROSITE" id="PS50883">
    <property type="entry name" value="EAL"/>
    <property type="match status" value="1"/>
</dbReference>
<proteinExistence type="predicted"/>
<dbReference type="InterPro" id="IPR001633">
    <property type="entry name" value="EAL_dom"/>
</dbReference>
<dbReference type="CDD" id="cd01948">
    <property type="entry name" value="EAL"/>
    <property type="match status" value="1"/>
</dbReference>
<dbReference type="HOGENOM" id="CLU_000445_145_0_11"/>